<sequence length="118" mass="13728">MVKHDYTDVKNIYIICGKTDMRKGIDGLATLIQDSFELDPYGDSIFLFAGWSKDRYKCLYFDGDGFAMLYKRLDNGKLQWPKDEKEVRKLTQRELRWLLEGLSIQQPKAIQPSPKGAF</sequence>
<dbReference type="PANTHER" id="PTHR36455">
    <property type="match status" value="1"/>
</dbReference>
<dbReference type="PANTHER" id="PTHR36455:SF1">
    <property type="entry name" value="BLR8292 PROTEIN"/>
    <property type="match status" value="1"/>
</dbReference>
<dbReference type="Proteomes" id="UP001237207">
    <property type="component" value="Unassembled WGS sequence"/>
</dbReference>
<dbReference type="InterPro" id="IPR008878">
    <property type="entry name" value="Transposase_IS66_Orf2"/>
</dbReference>
<comment type="caution">
    <text evidence="1">The sequence shown here is derived from an EMBL/GenBank/DDBJ whole genome shotgun (WGS) entry which is preliminary data.</text>
</comment>
<evidence type="ECO:0000313" key="2">
    <source>
        <dbReference type="Proteomes" id="UP001237207"/>
    </source>
</evidence>
<dbReference type="EMBL" id="JAUSUC010000081">
    <property type="protein sequence ID" value="MDQ0216819.1"/>
    <property type="molecule type" value="Genomic_DNA"/>
</dbReference>
<proteinExistence type="predicted"/>
<protein>
    <submittedName>
        <fullName evidence="1">Transposase</fullName>
    </submittedName>
</protein>
<name>A0AAJ1T6J3_9BACI</name>
<gene>
    <name evidence="1" type="ORF">J2S13_003305</name>
</gene>
<evidence type="ECO:0000313" key="1">
    <source>
        <dbReference type="EMBL" id="MDQ0216819.1"/>
    </source>
</evidence>
<dbReference type="Pfam" id="PF05717">
    <property type="entry name" value="TnpB_IS66"/>
    <property type="match status" value="1"/>
</dbReference>
<dbReference type="AlphaFoldDB" id="A0AAJ1T6J3"/>
<keyword evidence="2" id="KW-1185">Reference proteome</keyword>
<reference evidence="1" key="1">
    <citation type="submission" date="2023-07" db="EMBL/GenBank/DDBJ databases">
        <title>Genomic Encyclopedia of Type Strains, Phase IV (KMG-IV): sequencing the most valuable type-strain genomes for metagenomic binning, comparative biology and taxonomic classification.</title>
        <authorList>
            <person name="Goeker M."/>
        </authorList>
    </citation>
    <scope>NUCLEOTIDE SEQUENCE</scope>
    <source>
        <strain evidence="1">DSM 23947</strain>
    </source>
</reference>
<accession>A0AAJ1T6J3</accession>
<dbReference type="NCBIfam" id="NF033819">
    <property type="entry name" value="IS66_TnpB"/>
    <property type="match status" value="1"/>
</dbReference>
<organism evidence="1 2">
    <name type="scientific">Oikeobacillus pervagus</name>
    <dbReference type="NCBI Taxonomy" id="1325931"/>
    <lineage>
        <taxon>Bacteria</taxon>
        <taxon>Bacillati</taxon>
        <taxon>Bacillota</taxon>
        <taxon>Bacilli</taxon>
        <taxon>Bacillales</taxon>
        <taxon>Bacillaceae</taxon>
        <taxon>Oikeobacillus</taxon>
    </lineage>
</organism>